<dbReference type="AlphaFoldDB" id="E8LPX7"/>
<gene>
    <name evidence="2" type="ORF">VIBR0546_18311</name>
</gene>
<evidence type="ECO:0000256" key="1">
    <source>
        <dbReference type="SAM" id="SignalP"/>
    </source>
</evidence>
<evidence type="ECO:0000313" key="2">
    <source>
        <dbReference type="EMBL" id="EGA67251.1"/>
    </source>
</evidence>
<keyword evidence="1" id="KW-0732">Signal</keyword>
<feature type="chain" id="PRO_5003227385" evidence="1">
    <location>
        <begin position="19"/>
        <end position="166"/>
    </location>
</feature>
<feature type="signal peptide" evidence="1">
    <location>
        <begin position="1"/>
        <end position="18"/>
    </location>
</feature>
<evidence type="ECO:0000313" key="3">
    <source>
        <dbReference type="Proteomes" id="UP000004371"/>
    </source>
</evidence>
<dbReference type="OrthoDB" id="5899555at2"/>
<comment type="caution">
    <text evidence="2">The sequence shown here is derived from an EMBL/GenBank/DDBJ whole genome shotgun (WGS) entry which is preliminary data.</text>
</comment>
<dbReference type="EMBL" id="AEVS01000014">
    <property type="protein sequence ID" value="EGA67251.1"/>
    <property type="molecule type" value="Genomic_DNA"/>
</dbReference>
<accession>E8LPX7</accession>
<dbReference type="Proteomes" id="UP000004371">
    <property type="component" value="Unassembled WGS sequence"/>
</dbReference>
<dbReference type="eggNOG" id="ENOG5031XWF">
    <property type="taxonomic scope" value="Bacteria"/>
</dbReference>
<dbReference type="RefSeq" id="WP_006877887.1">
    <property type="nucleotide sequence ID" value="NZ_AEVS01000014.1"/>
</dbReference>
<sequence length="166" mass="19213">MRVLALFCLVLFSSSLSANTLVLPESSRGELRQSITSSWQLCGESLWCEDELKYYRDSFIAQASLVQGVLRVELINEYSAERLGQIQLYLRQDRFVLTRAEIEGQVFDVDKAIEQTSIEQADRALILFLNQFPQDTNRTLHWQAKDWHAELVSDGELITLMLNQYY</sequence>
<organism evidence="2 3">
    <name type="scientific">Vibrio brasiliensis LMG 20546</name>
    <dbReference type="NCBI Taxonomy" id="945543"/>
    <lineage>
        <taxon>Bacteria</taxon>
        <taxon>Pseudomonadati</taxon>
        <taxon>Pseudomonadota</taxon>
        <taxon>Gammaproteobacteria</taxon>
        <taxon>Vibrionales</taxon>
        <taxon>Vibrionaceae</taxon>
        <taxon>Vibrio</taxon>
        <taxon>Vibrio oreintalis group</taxon>
    </lineage>
</organism>
<proteinExistence type="predicted"/>
<reference evidence="2 3" key="1">
    <citation type="journal article" date="2012" name="Int. J. Syst. Evol. Microbiol.">
        <title>Vibrio caribbeanicus sp. nov., isolated from the marine sponge Scleritoderma cyanea.</title>
        <authorList>
            <person name="Hoffmann M."/>
            <person name="Monday S.R."/>
            <person name="Allard M.W."/>
            <person name="Strain E.A."/>
            <person name="Whittaker P."/>
            <person name="Naum M."/>
            <person name="McCarthy P.J."/>
            <person name="Lopez J.V."/>
            <person name="Fischer M."/>
            <person name="Brown E.W."/>
        </authorList>
    </citation>
    <scope>NUCLEOTIDE SEQUENCE [LARGE SCALE GENOMIC DNA]</scope>
    <source>
        <strain evidence="2 3">LMG 20546</strain>
    </source>
</reference>
<dbReference type="STRING" id="945543.VIBR0546_18311"/>
<name>E8LPX7_9VIBR</name>
<keyword evidence="3" id="KW-1185">Reference proteome</keyword>
<protein>
    <submittedName>
        <fullName evidence="2">Uncharacterized protein</fullName>
    </submittedName>
</protein>